<dbReference type="InterPro" id="IPR013083">
    <property type="entry name" value="Znf_RING/FYVE/PHD"/>
</dbReference>
<dbReference type="PANTHER" id="PTHR13513">
    <property type="entry name" value="E3 UBIQUITIN-PROTEIN LIGASE UBR7"/>
    <property type="match status" value="1"/>
</dbReference>
<reference evidence="7" key="1">
    <citation type="journal article" date="2014" name="Nat. Commun.">
        <title>The emerging biofuel crop Camelina sativa retains a highly undifferentiated hexaploid genome structure.</title>
        <authorList>
            <person name="Kagale S."/>
            <person name="Koh C."/>
            <person name="Nixon J."/>
            <person name="Bollina V."/>
            <person name="Clarke W.E."/>
            <person name="Tuteja R."/>
            <person name="Spillane C."/>
            <person name="Robinson S.J."/>
            <person name="Links M.G."/>
            <person name="Clarke C."/>
            <person name="Higgins E.E."/>
            <person name="Huebert T."/>
            <person name="Sharpe A.G."/>
            <person name="Parkin I.A."/>
        </authorList>
    </citation>
    <scope>NUCLEOTIDE SEQUENCE [LARGE SCALE GENOMIC DNA]</scope>
    <source>
        <strain evidence="7">cv. DH55</strain>
    </source>
</reference>
<dbReference type="Gene3D" id="3.30.40.10">
    <property type="entry name" value="Zinc/RING finger domain, C3HC4 (zinc finger)"/>
    <property type="match status" value="1"/>
</dbReference>
<dbReference type="SUPFAM" id="SSF57903">
    <property type="entry name" value="FYVE/PHD zinc finger"/>
    <property type="match status" value="1"/>
</dbReference>
<dbReference type="InterPro" id="IPR040204">
    <property type="entry name" value="UBR7"/>
</dbReference>
<keyword evidence="2" id="KW-0863">Zinc-finger</keyword>
<dbReference type="InterPro" id="IPR011011">
    <property type="entry name" value="Znf_FYVE_PHD"/>
</dbReference>
<dbReference type="SMART" id="SM00249">
    <property type="entry name" value="PHD"/>
    <property type="match status" value="1"/>
</dbReference>
<dbReference type="PROSITE" id="PS51157">
    <property type="entry name" value="ZF_UBR"/>
    <property type="match status" value="1"/>
</dbReference>
<dbReference type="CDD" id="cd15542">
    <property type="entry name" value="PHD_UBR7"/>
    <property type="match status" value="1"/>
</dbReference>
<dbReference type="CDD" id="cd19677">
    <property type="entry name" value="UBR-box_UBR7"/>
    <property type="match status" value="1"/>
</dbReference>
<dbReference type="SMART" id="SM00396">
    <property type="entry name" value="ZnF_UBR1"/>
    <property type="match status" value="1"/>
</dbReference>
<evidence type="ECO:0000256" key="5">
    <source>
        <dbReference type="SAM" id="MobiDB-lite"/>
    </source>
</evidence>
<feature type="zinc finger region" description="UBR-type" evidence="4">
    <location>
        <begin position="41"/>
        <end position="111"/>
    </location>
</feature>
<gene>
    <name evidence="8" type="primary">LOC104717906</name>
</gene>
<proteinExistence type="predicted"/>
<dbReference type="InterPro" id="IPR047506">
    <property type="entry name" value="UBR7-like_UBR-box"/>
</dbReference>
<feature type="compositionally biased region" description="Basic and acidic residues" evidence="5">
    <location>
        <begin position="244"/>
        <end position="262"/>
    </location>
</feature>
<keyword evidence="1" id="KW-0479">Metal-binding</keyword>
<feature type="compositionally biased region" description="Basic and acidic residues" evidence="5">
    <location>
        <begin position="270"/>
        <end position="285"/>
    </location>
</feature>
<evidence type="ECO:0000256" key="4">
    <source>
        <dbReference type="PROSITE-ProRule" id="PRU00508"/>
    </source>
</evidence>
<feature type="region of interest" description="Disordered" evidence="5">
    <location>
        <begin position="238"/>
        <end position="313"/>
    </location>
</feature>
<evidence type="ECO:0000259" key="6">
    <source>
        <dbReference type="PROSITE" id="PS51157"/>
    </source>
</evidence>
<dbReference type="GeneID" id="104717906"/>
<accession>A0ABM0U004</accession>
<protein>
    <submittedName>
        <fullName evidence="8">E3 ubiquitin-protein ligase UBR7</fullName>
    </submittedName>
</protein>
<name>A0ABM0U004_CAMSA</name>
<evidence type="ECO:0000256" key="1">
    <source>
        <dbReference type="ARBA" id="ARBA00022723"/>
    </source>
</evidence>
<dbReference type="InterPro" id="IPR003126">
    <property type="entry name" value="Znf_UBR"/>
</dbReference>
<reference evidence="8" key="2">
    <citation type="submission" date="2025-08" db="UniProtKB">
        <authorList>
            <consortium name="RefSeq"/>
        </authorList>
    </citation>
    <scope>IDENTIFICATION</scope>
    <source>
        <tissue evidence="8">Leaf</tissue>
    </source>
</reference>
<evidence type="ECO:0000313" key="8">
    <source>
        <dbReference type="RefSeq" id="XP_010433853.1"/>
    </source>
</evidence>
<keyword evidence="7" id="KW-1185">Reference proteome</keyword>
<dbReference type="PANTHER" id="PTHR13513:SF9">
    <property type="entry name" value="E3 UBIQUITIN-PROTEIN LIGASE UBR7-RELATED"/>
    <property type="match status" value="1"/>
</dbReference>
<dbReference type="InterPro" id="IPR001965">
    <property type="entry name" value="Znf_PHD"/>
</dbReference>
<evidence type="ECO:0000313" key="7">
    <source>
        <dbReference type="Proteomes" id="UP000694864"/>
    </source>
</evidence>
<dbReference type="Pfam" id="PF02207">
    <property type="entry name" value="zf-UBR"/>
    <property type="match status" value="1"/>
</dbReference>
<evidence type="ECO:0000256" key="2">
    <source>
        <dbReference type="ARBA" id="ARBA00022771"/>
    </source>
</evidence>
<evidence type="ECO:0000256" key="3">
    <source>
        <dbReference type="ARBA" id="ARBA00022833"/>
    </source>
</evidence>
<organism evidence="7 8">
    <name type="scientific">Camelina sativa</name>
    <name type="common">False flax</name>
    <name type="synonym">Myagrum sativum</name>
    <dbReference type="NCBI Taxonomy" id="90675"/>
    <lineage>
        <taxon>Eukaryota</taxon>
        <taxon>Viridiplantae</taxon>
        <taxon>Streptophyta</taxon>
        <taxon>Embryophyta</taxon>
        <taxon>Tracheophyta</taxon>
        <taxon>Spermatophyta</taxon>
        <taxon>Magnoliopsida</taxon>
        <taxon>eudicotyledons</taxon>
        <taxon>Gunneridae</taxon>
        <taxon>Pentapetalae</taxon>
        <taxon>rosids</taxon>
        <taxon>malvids</taxon>
        <taxon>Brassicales</taxon>
        <taxon>Brassicaceae</taxon>
        <taxon>Camelineae</taxon>
        <taxon>Camelina</taxon>
    </lineage>
</organism>
<dbReference type="Proteomes" id="UP000694864">
    <property type="component" value="Chromosome 10"/>
</dbReference>
<dbReference type="RefSeq" id="XP_010433853.1">
    <property type="nucleotide sequence ID" value="XM_010435551.2"/>
</dbReference>
<sequence>MASGGFEDDEAEGTVTINEFIEQMDAEELAADLVLGGDEGDECTYPKGYMKRQAIFSCITCTPDGNAGICIACCLSCHDGHELLELWTKRNFRCDCGNSKFGTLACKFLPSKDVENSENSYNHNFKGLYCTCDLPYPDPNVEEQVEMIQCCLCEDWFHEEHLGFKSSDSVGSQIPRDEEGEPIYEDFICQNCSPVCSFLTLYPEKLWVAAQVDSTGCANACSETIESNKTNMDAEAGQLENGTEAEKSVMRKCSEKISEPEPGHLGNSSEAEKSVVGKCSEKMNDSEPGQPETSTTETEKSVVQNGSDKNDATEPVAAAGCAIGTNLNSCPDFEKKPLFLSKNWRNILCRCEKCVEMYNQRKVSYLLDAEDTIVEYEKKAKEKRTEKLEKQEGEALDLLNNLDHVAKVEILHGIKDFKDELKGLLESGSSGPSKAITAADIEQMFSNLKNKRKRME</sequence>
<keyword evidence="3" id="KW-0862">Zinc</keyword>
<feature type="domain" description="UBR-type" evidence="6">
    <location>
        <begin position="41"/>
        <end position="111"/>
    </location>
</feature>